<dbReference type="InterPro" id="IPR011249">
    <property type="entry name" value="Metalloenz_LuxS/M16"/>
</dbReference>
<reference evidence="2" key="1">
    <citation type="submission" date="2020-11" db="EMBL/GenBank/DDBJ databases">
        <authorList>
            <person name="Tran Van P."/>
        </authorList>
    </citation>
    <scope>NUCLEOTIDE SEQUENCE</scope>
</reference>
<evidence type="ECO:0000259" key="1">
    <source>
        <dbReference type="Pfam" id="PF05193"/>
    </source>
</evidence>
<dbReference type="AlphaFoldDB" id="A0A7R8X353"/>
<evidence type="ECO:0000313" key="2">
    <source>
        <dbReference type="EMBL" id="CAD7241931.1"/>
    </source>
</evidence>
<dbReference type="EMBL" id="LR899713">
    <property type="protein sequence ID" value="CAD7241931.1"/>
    <property type="molecule type" value="Genomic_DNA"/>
</dbReference>
<dbReference type="Proteomes" id="UP000677054">
    <property type="component" value="Unassembled WGS sequence"/>
</dbReference>
<dbReference type="GO" id="GO:0046872">
    <property type="term" value="F:metal ion binding"/>
    <property type="evidence" value="ECO:0007669"/>
    <property type="project" value="InterPro"/>
</dbReference>
<dbReference type="SUPFAM" id="SSF63411">
    <property type="entry name" value="LuxS/MPP-like metallohydrolase"/>
    <property type="match status" value="3"/>
</dbReference>
<dbReference type="EMBL" id="CAJPEV010000196">
    <property type="protein sequence ID" value="CAG0882173.1"/>
    <property type="molecule type" value="Genomic_DNA"/>
</dbReference>
<dbReference type="OrthoDB" id="4953at2759"/>
<keyword evidence="3" id="KW-1185">Reference proteome</keyword>
<organism evidence="2">
    <name type="scientific">Darwinula stevensoni</name>
    <dbReference type="NCBI Taxonomy" id="69355"/>
    <lineage>
        <taxon>Eukaryota</taxon>
        <taxon>Metazoa</taxon>
        <taxon>Ecdysozoa</taxon>
        <taxon>Arthropoda</taxon>
        <taxon>Crustacea</taxon>
        <taxon>Oligostraca</taxon>
        <taxon>Ostracoda</taxon>
        <taxon>Podocopa</taxon>
        <taxon>Podocopida</taxon>
        <taxon>Darwinulocopina</taxon>
        <taxon>Darwinuloidea</taxon>
        <taxon>Darwinulidae</taxon>
        <taxon>Darwinula</taxon>
    </lineage>
</organism>
<gene>
    <name evidence="2" type="ORF">DSTB1V02_LOCUS1907</name>
</gene>
<dbReference type="FunFam" id="3.30.830.10:FF:000031">
    <property type="entry name" value="Putative zinc metalloprotease"/>
    <property type="match status" value="1"/>
</dbReference>
<feature type="domain" description="Peptidase M16 C-terminal" evidence="1">
    <location>
        <begin position="73"/>
        <end position="252"/>
    </location>
</feature>
<name>A0A7R8X353_9CRUS</name>
<dbReference type="PANTHER" id="PTHR43016">
    <property type="entry name" value="PRESEQUENCE PROTEASE"/>
    <property type="match status" value="1"/>
</dbReference>
<dbReference type="InterPro" id="IPR007863">
    <property type="entry name" value="Peptidase_M16_C"/>
</dbReference>
<dbReference type="Pfam" id="PF05193">
    <property type="entry name" value="Peptidase_M16_C"/>
    <property type="match status" value="1"/>
</dbReference>
<sequence>MVNDSGFITEVHHVNGEGEDGGVVYCEMQAIETKGENLVEREFLRAMYPENCGYRYETGGVMKNLRESTSNVKVIHEFHKKFYQPENTWVIITGMVPDEKLLNALSEVEDNILAKITSNPLPQGQRGSYIRPWMTPVPPLTSSVEIDVYFPCNQEDNGMVQVGWRGPSAMNDQYKLSALGVLFEYLTDNEISPLYHQFCEVEEPLASCVSFTIYENLTSAVAVTLENIPIASIADVKEPFFDTLKKVHSQEIPFSETRIQTLLHQKKIRILADLEQRALDIIAEDIISFQLYGNSASDLNFRLNLHHYLEQMKSEPVSFWLDLLKEVTLDQPYVFIAGKPSVKKKEDLTAMEKERIRLQQENLGPEGLAERKRDLERAMEANEVQPSKELLQSLPVPDLESIKFLSLETFSNIGPQARTSAPSWQLSAFPLKITVDHVKSNFIWVQLFVDISKLSKTIRAYLPLYMSAIFTCPVSRDGGKTIIPHGTLVADLEAHTVEHSGSVGLSGSTFSPGNFSSYVHLSFKVEKEKYEKCVELLTDVFLNSVLAQDRLLILAKKMLNLIAQAKRHRSYLINALSNHLIFSPDSNYHVMGAIRQEGFLKALVKILKTKNGKPLKDLEQLQKSLWDPDRLILRVAADVECLAKAVDPQKPWREIFLPSLNNKNPLPLPPPAFFPKPSFVLEKELVASASDMKILSSVLGLGSLESMSLLQSAPCALTYDHEDYPALLLFLQYLTQCESSVLGVGKRCDVGVFGE</sequence>
<dbReference type="PANTHER" id="PTHR43016:SF16">
    <property type="entry name" value="METALLOPROTEASE, PUTATIVE (AFU_ORTHOLOGUE AFUA_4G07610)-RELATED"/>
    <property type="match status" value="1"/>
</dbReference>
<evidence type="ECO:0000313" key="3">
    <source>
        <dbReference type="Proteomes" id="UP000677054"/>
    </source>
</evidence>
<proteinExistence type="predicted"/>
<accession>A0A7R8X353</accession>
<protein>
    <recommendedName>
        <fullName evidence="1">Peptidase M16 C-terminal domain-containing protein</fullName>
    </recommendedName>
</protein>
<dbReference type="Gene3D" id="3.30.830.10">
    <property type="entry name" value="Metalloenzyme, LuxS/M16 peptidase-like"/>
    <property type="match status" value="3"/>
</dbReference>